<dbReference type="Pfam" id="PF08327">
    <property type="entry name" value="AHSA1"/>
    <property type="match status" value="1"/>
</dbReference>
<dbReference type="RefSeq" id="WP_377917731.1">
    <property type="nucleotide sequence ID" value="NZ_JBHSKS010000023.1"/>
</dbReference>
<evidence type="ECO:0000256" key="1">
    <source>
        <dbReference type="ARBA" id="ARBA00006817"/>
    </source>
</evidence>
<protein>
    <submittedName>
        <fullName evidence="3">SRPBCC domain-containing protein</fullName>
    </submittedName>
</protein>
<sequence>MSLPKITVQALVSAPLATVWERYTKPEHITQWNFAHESWHCPAASNDMQVGGKHFARMEARDGSFGFDFEAIYLDVKPLESYSYEFGGRLCQVEFQEIDGKTEVKVSFDPETENSLELQQNGWQSILDNFKNYAERG</sequence>
<feature type="domain" description="Activator of Hsp90 ATPase homologue 1/2-like C-terminal" evidence="2">
    <location>
        <begin position="14"/>
        <end position="135"/>
    </location>
</feature>
<evidence type="ECO:0000313" key="4">
    <source>
        <dbReference type="Proteomes" id="UP001596163"/>
    </source>
</evidence>
<comment type="caution">
    <text evidence="3">The sequence shown here is derived from an EMBL/GenBank/DDBJ whole genome shotgun (WGS) entry which is preliminary data.</text>
</comment>
<reference evidence="4" key="1">
    <citation type="journal article" date="2019" name="Int. J. Syst. Evol. Microbiol.">
        <title>The Global Catalogue of Microorganisms (GCM) 10K type strain sequencing project: providing services to taxonomists for standard genome sequencing and annotation.</title>
        <authorList>
            <consortium name="The Broad Institute Genomics Platform"/>
            <consortium name="The Broad Institute Genome Sequencing Center for Infectious Disease"/>
            <person name="Wu L."/>
            <person name="Ma J."/>
        </authorList>
    </citation>
    <scope>NUCLEOTIDE SEQUENCE [LARGE SCALE GENOMIC DNA]</scope>
    <source>
        <strain evidence="4">CGMCC 1.7030</strain>
    </source>
</reference>
<evidence type="ECO:0000259" key="2">
    <source>
        <dbReference type="Pfam" id="PF08327"/>
    </source>
</evidence>
<name>A0ABW0C2X2_9BACT</name>
<dbReference type="EMBL" id="JBHSKS010000023">
    <property type="protein sequence ID" value="MFC5193619.1"/>
    <property type="molecule type" value="Genomic_DNA"/>
</dbReference>
<gene>
    <name evidence="3" type="ORF">ACFPIK_17730</name>
</gene>
<comment type="similarity">
    <text evidence="1">Belongs to the AHA1 family.</text>
</comment>
<organism evidence="3 4">
    <name type="scientific">Algoriphagus aquatilis</name>
    <dbReference type="NCBI Taxonomy" id="490186"/>
    <lineage>
        <taxon>Bacteria</taxon>
        <taxon>Pseudomonadati</taxon>
        <taxon>Bacteroidota</taxon>
        <taxon>Cytophagia</taxon>
        <taxon>Cytophagales</taxon>
        <taxon>Cyclobacteriaceae</taxon>
        <taxon>Algoriphagus</taxon>
    </lineage>
</organism>
<keyword evidence="4" id="KW-1185">Reference proteome</keyword>
<accession>A0ABW0C2X2</accession>
<dbReference type="SUPFAM" id="SSF55961">
    <property type="entry name" value="Bet v1-like"/>
    <property type="match status" value="1"/>
</dbReference>
<dbReference type="Gene3D" id="3.30.530.20">
    <property type="match status" value="1"/>
</dbReference>
<proteinExistence type="inferred from homology"/>
<dbReference type="Proteomes" id="UP001596163">
    <property type="component" value="Unassembled WGS sequence"/>
</dbReference>
<dbReference type="InterPro" id="IPR013538">
    <property type="entry name" value="ASHA1/2-like_C"/>
</dbReference>
<evidence type="ECO:0000313" key="3">
    <source>
        <dbReference type="EMBL" id="MFC5193619.1"/>
    </source>
</evidence>
<dbReference type="InterPro" id="IPR023393">
    <property type="entry name" value="START-like_dom_sf"/>
</dbReference>